<dbReference type="PANTHER" id="PTHR43841:SF3">
    <property type="entry name" value="(3R)-HYDROXYACYL-ACP DEHYDRATASE SUBUNIT HADB"/>
    <property type="match status" value="1"/>
</dbReference>
<dbReference type="SUPFAM" id="SSF54637">
    <property type="entry name" value="Thioesterase/thiol ester dehydrase-isomerase"/>
    <property type="match status" value="2"/>
</dbReference>
<sequence>MLVEAECSLDLGSFAATQDSVNEYLLSVGDALPIYKDTGIAPPLYSAALALGSLLWKLALPPGAIHSLQEVETLTPVAIGSSVKVSALVEKPRRRAGLEFITVVCSVESDGAVAIKSKSTVLVPSGDTPEATPREPKEQEGEIVKSGLSVVSKEINQDRLNAYAKASGDDNPLHLDPEFAVETQFGGIIAHGMLTLAFVSEMMAAAHGRHWLESGGLRVRFKGAAYLGDRVEAWGNLAKEQGAYRTYSVGVRNNADGHGLISGSAGFTINHPR</sequence>
<dbReference type="Gene3D" id="3.10.129.10">
    <property type="entry name" value="Hotdog Thioesterase"/>
    <property type="match status" value="1"/>
</dbReference>
<accession>A0A381NIS2</accession>
<dbReference type="Pfam" id="PF01575">
    <property type="entry name" value="MaoC_dehydratas"/>
    <property type="match status" value="1"/>
</dbReference>
<protein>
    <recommendedName>
        <fullName evidence="1">MaoC-like domain-containing protein</fullName>
    </recommendedName>
</protein>
<dbReference type="AlphaFoldDB" id="A0A381NIS2"/>
<feature type="domain" description="MaoC-like" evidence="1">
    <location>
        <begin position="151"/>
        <end position="239"/>
    </location>
</feature>
<evidence type="ECO:0000259" key="1">
    <source>
        <dbReference type="Pfam" id="PF01575"/>
    </source>
</evidence>
<dbReference type="PANTHER" id="PTHR43841">
    <property type="entry name" value="3-HYDROXYACYL-THIOESTER DEHYDRATASE HTDX-RELATED"/>
    <property type="match status" value="1"/>
</dbReference>
<name>A0A381NIS2_9ZZZZ</name>
<dbReference type="EMBL" id="UINC01000378">
    <property type="protein sequence ID" value="SUZ54289.1"/>
    <property type="molecule type" value="Genomic_DNA"/>
</dbReference>
<organism evidence="2">
    <name type="scientific">marine metagenome</name>
    <dbReference type="NCBI Taxonomy" id="408172"/>
    <lineage>
        <taxon>unclassified sequences</taxon>
        <taxon>metagenomes</taxon>
        <taxon>ecological metagenomes</taxon>
    </lineage>
</organism>
<evidence type="ECO:0000313" key="2">
    <source>
        <dbReference type="EMBL" id="SUZ54289.1"/>
    </source>
</evidence>
<dbReference type="InterPro" id="IPR002539">
    <property type="entry name" value="MaoC-like_dom"/>
</dbReference>
<gene>
    <name evidence="2" type="ORF">METZ01_LOCUS7143</name>
</gene>
<dbReference type="CDD" id="cd03441">
    <property type="entry name" value="R_hydratase_like"/>
    <property type="match status" value="2"/>
</dbReference>
<dbReference type="InterPro" id="IPR029069">
    <property type="entry name" value="HotDog_dom_sf"/>
</dbReference>
<reference evidence="2" key="1">
    <citation type="submission" date="2018-05" db="EMBL/GenBank/DDBJ databases">
        <authorList>
            <person name="Lanie J.A."/>
            <person name="Ng W.-L."/>
            <person name="Kazmierczak K.M."/>
            <person name="Andrzejewski T.M."/>
            <person name="Davidsen T.M."/>
            <person name="Wayne K.J."/>
            <person name="Tettelin H."/>
            <person name="Glass J.I."/>
            <person name="Rusch D."/>
            <person name="Podicherti R."/>
            <person name="Tsui H.-C.T."/>
            <person name="Winkler M.E."/>
        </authorList>
    </citation>
    <scope>NUCLEOTIDE SEQUENCE</scope>
</reference>
<proteinExistence type="predicted"/>